<evidence type="ECO:0000259" key="8">
    <source>
        <dbReference type="PROSITE" id="PS50865"/>
    </source>
</evidence>
<proteinExistence type="predicted"/>
<keyword evidence="4" id="KW-0862">Zinc</keyword>
<dbReference type="SMART" id="SM00248">
    <property type="entry name" value="ANK"/>
    <property type="match status" value="2"/>
</dbReference>
<evidence type="ECO:0000256" key="2">
    <source>
        <dbReference type="ARBA" id="ARBA00022737"/>
    </source>
</evidence>
<keyword evidence="3 7" id="KW-0863">Zinc-finger</keyword>
<dbReference type="PANTHER" id="PTHR24171">
    <property type="entry name" value="ANKYRIN REPEAT DOMAIN-CONTAINING PROTEIN 39-RELATED"/>
    <property type="match status" value="1"/>
</dbReference>
<dbReference type="AlphaFoldDB" id="S8DS28"/>
<feature type="domain" description="MYND-type" evidence="8">
    <location>
        <begin position="222"/>
        <end position="260"/>
    </location>
</feature>
<dbReference type="OrthoDB" id="194358at2759"/>
<dbReference type="eggNOG" id="ENOG502SAPU">
    <property type="taxonomic scope" value="Eukaryota"/>
</dbReference>
<dbReference type="PROSITE" id="PS50297">
    <property type="entry name" value="ANK_REP_REGION"/>
    <property type="match status" value="1"/>
</dbReference>
<protein>
    <recommendedName>
        <fullName evidence="8">MYND-type domain-containing protein</fullName>
    </recommendedName>
</protein>
<organism evidence="9 10">
    <name type="scientific">Fomitopsis schrenkii</name>
    <name type="common">Brown rot fungus</name>
    <dbReference type="NCBI Taxonomy" id="2126942"/>
    <lineage>
        <taxon>Eukaryota</taxon>
        <taxon>Fungi</taxon>
        <taxon>Dikarya</taxon>
        <taxon>Basidiomycota</taxon>
        <taxon>Agaricomycotina</taxon>
        <taxon>Agaricomycetes</taxon>
        <taxon>Polyporales</taxon>
        <taxon>Fomitopsis</taxon>
    </lineage>
</organism>
<dbReference type="PROSITE" id="PS01360">
    <property type="entry name" value="ZF_MYND_1"/>
    <property type="match status" value="1"/>
</dbReference>
<evidence type="ECO:0000256" key="7">
    <source>
        <dbReference type="PROSITE-ProRule" id="PRU00134"/>
    </source>
</evidence>
<name>S8DS28_FOMSC</name>
<dbReference type="Gene3D" id="1.25.40.20">
    <property type="entry name" value="Ankyrin repeat-containing domain"/>
    <property type="match status" value="1"/>
</dbReference>
<keyword evidence="2" id="KW-0677">Repeat</keyword>
<feature type="repeat" description="ANK" evidence="6">
    <location>
        <begin position="115"/>
        <end position="150"/>
    </location>
</feature>
<dbReference type="PROSITE" id="PS50865">
    <property type="entry name" value="ZF_MYND_2"/>
    <property type="match status" value="1"/>
</dbReference>
<evidence type="ECO:0000313" key="9">
    <source>
        <dbReference type="EMBL" id="EPS96061.1"/>
    </source>
</evidence>
<dbReference type="InterPro" id="IPR036770">
    <property type="entry name" value="Ankyrin_rpt-contain_sf"/>
</dbReference>
<dbReference type="InterPro" id="IPR002893">
    <property type="entry name" value="Znf_MYND"/>
</dbReference>
<dbReference type="Gene3D" id="6.10.140.2220">
    <property type="match status" value="1"/>
</dbReference>
<feature type="repeat" description="ANK" evidence="6">
    <location>
        <begin position="151"/>
        <end position="183"/>
    </location>
</feature>
<evidence type="ECO:0000313" key="10">
    <source>
        <dbReference type="Proteomes" id="UP000015241"/>
    </source>
</evidence>
<dbReference type="InterPro" id="IPR002110">
    <property type="entry name" value="Ankyrin_rpt"/>
</dbReference>
<dbReference type="SUPFAM" id="SSF144232">
    <property type="entry name" value="HIT/MYND zinc finger-like"/>
    <property type="match status" value="1"/>
</dbReference>
<evidence type="ECO:0000256" key="6">
    <source>
        <dbReference type="PROSITE-ProRule" id="PRU00023"/>
    </source>
</evidence>
<keyword evidence="1" id="KW-0479">Metal-binding</keyword>
<evidence type="ECO:0000256" key="4">
    <source>
        <dbReference type="ARBA" id="ARBA00022833"/>
    </source>
</evidence>
<accession>S8DS28</accession>
<dbReference type="Proteomes" id="UP000015241">
    <property type="component" value="Unassembled WGS sequence"/>
</dbReference>
<evidence type="ECO:0000256" key="1">
    <source>
        <dbReference type="ARBA" id="ARBA00022723"/>
    </source>
</evidence>
<evidence type="ECO:0000256" key="5">
    <source>
        <dbReference type="ARBA" id="ARBA00023043"/>
    </source>
</evidence>
<dbReference type="HOGENOM" id="CLU_053726_0_0_1"/>
<dbReference type="PROSITE" id="PS50088">
    <property type="entry name" value="ANK_REPEAT"/>
    <property type="match status" value="2"/>
</dbReference>
<dbReference type="SUPFAM" id="SSF48403">
    <property type="entry name" value="Ankyrin repeat"/>
    <property type="match status" value="1"/>
</dbReference>
<dbReference type="InParanoid" id="S8DS28"/>
<evidence type="ECO:0000256" key="3">
    <source>
        <dbReference type="ARBA" id="ARBA00022771"/>
    </source>
</evidence>
<gene>
    <name evidence="9" type="ORF">FOMPIDRAFT_1131208</name>
</gene>
<dbReference type="Pfam" id="PF12796">
    <property type="entry name" value="Ank_2"/>
    <property type="match status" value="1"/>
</dbReference>
<reference evidence="9 10" key="1">
    <citation type="journal article" date="2012" name="Science">
        <title>The Paleozoic origin of enzymatic lignin decomposition reconstructed from 31 fungal genomes.</title>
        <authorList>
            <person name="Floudas D."/>
            <person name="Binder M."/>
            <person name="Riley R."/>
            <person name="Barry K."/>
            <person name="Blanchette R.A."/>
            <person name="Henrissat B."/>
            <person name="Martinez A.T."/>
            <person name="Otillar R."/>
            <person name="Spatafora J.W."/>
            <person name="Yadav J.S."/>
            <person name="Aerts A."/>
            <person name="Benoit I."/>
            <person name="Boyd A."/>
            <person name="Carlson A."/>
            <person name="Copeland A."/>
            <person name="Coutinho P.M."/>
            <person name="de Vries R.P."/>
            <person name="Ferreira P."/>
            <person name="Findley K."/>
            <person name="Foster B."/>
            <person name="Gaskell J."/>
            <person name="Glotzer D."/>
            <person name="Gorecki P."/>
            <person name="Heitman J."/>
            <person name="Hesse C."/>
            <person name="Hori C."/>
            <person name="Igarashi K."/>
            <person name="Jurgens J.A."/>
            <person name="Kallen N."/>
            <person name="Kersten P."/>
            <person name="Kohler A."/>
            <person name="Kuees U."/>
            <person name="Kumar T.K.A."/>
            <person name="Kuo A."/>
            <person name="LaButti K."/>
            <person name="Larrondo L.F."/>
            <person name="Lindquist E."/>
            <person name="Ling A."/>
            <person name="Lombard V."/>
            <person name="Lucas S."/>
            <person name="Lundell T."/>
            <person name="Martin R."/>
            <person name="McLaughlin D.J."/>
            <person name="Morgenstern I."/>
            <person name="Morin E."/>
            <person name="Murat C."/>
            <person name="Nagy L.G."/>
            <person name="Nolan M."/>
            <person name="Ohm R.A."/>
            <person name="Patyshakuliyeva A."/>
            <person name="Rokas A."/>
            <person name="Ruiz-Duenas F.J."/>
            <person name="Sabat G."/>
            <person name="Salamov A."/>
            <person name="Samejima M."/>
            <person name="Schmutz J."/>
            <person name="Slot J.C."/>
            <person name="St John F."/>
            <person name="Stenlid J."/>
            <person name="Sun H."/>
            <person name="Sun S."/>
            <person name="Syed K."/>
            <person name="Tsang A."/>
            <person name="Wiebenga A."/>
            <person name="Young D."/>
            <person name="Pisabarro A."/>
            <person name="Eastwood D.C."/>
            <person name="Martin F."/>
            <person name="Cullen D."/>
            <person name="Grigoriev I.V."/>
            <person name="Hibbett D.S."/>
        </authorList>
    </citation>
    <scope>NUCLEOTIDE SEQUENCE</scope>
    <source>
        <strain evidence="10">FP-58527</strain>
    </source>
</reference>
<sequence length="404" mass="43678">MLTILDGTTGFIKTDEGGQRLRDLYRAGDVRQDPNMYRQFALECFLGQVAKIKRAVETGQAPDITGSETPYKFGYCTLVIAGGQRGAENCPGADHAATLKFLIDSGAPVDSGDVVGLTALHHAAQNPAGPTVTLARMLLDARANVNFQNRYGEVPILSAFQLGDVRMVELLMEFGADLSVPDADGTTGDSMFVNTGPTVTAAVTKWLRKRSGEQRPLDGKTCAKCGKTDSPLKICSKCHAIKYCSPGCQRADWRQHKLTCTPFDTVTSVTVRPSYKDLGMLMSPADLTRRACGISTAQRPSAHNRGAHAPHVRPGQPKAMVIKVQVPYTGRGPTLGGGSMLVYDKKRELVCNLEARENAEAYMRIAKTVWEKGVGGAKAYFPAELKSKDELVIKVGEVLAEQPF</sequence>
<dbReference type="EMBL" id="KE504195">
    <property type="protein sequence ID" value="EPS96061.1"/>
    <property type="molecule type" value="Genomic_DNA"/>
</dbReference>
<dbReference type="PANTHER" id="PTHR24171:SF9">
    <property type="entry name" value="ANKYRIN REPEAT DOMAIN-CONTAINING PROTEIN 39"/>
    <property type="match status" value="1"/>
</dbReference>
<keyword evidence="5 6" id="KW-0040">ANK repeat</keyword>
<dbReference type="GO" id="GO:0008270">
    <property type="term" value="F:zinc ion binding"/>
    <property type="evidence" value="ECO:0007669"/>
    <property type="project" value="UniProtKB-KW"/>
</dbReference>
<keyword evidence="10" id="KW-1185">Reference proteome</keyword>
<dbReference type="STRING" id="743788.S8DS28"/>
<dbReference type="Pfam" id="PF01753">
    <property type="entry name" value="zf-MYND"/>
    <property type="match status" value="1"/>
</dbReference>